<dbReference type="EMBL" id="JAOUSE010000022">
    <property type="protein sequence ID" value="MCU9594478.1"/>
    <property type="molecule type" value="Genomic_DNA"/>
</dbReference>
<proteinExistence type="predicted"/>
<organism evidence="1 2">
    <name type="scientific">Pallidibacillus thermolactis</name>
    <dbReference type="NCBI Taxonomy" id="251051"/>
    <lineage>
        <taxon>Bacteria</taxon>
        <taxon>Bacillati</taxon>
        <taxon>Bacillota</taxon>
        <taxon>Bacilli</taxon>
        <taxon>Bacillales</taxon>
        <taxon>Bacillaceae</taxon>
        <taxon>Pallidibacillus</taxon>
    </lineage>
</organism>
<evidence type="ECO:0000313" key="1">
    <source>
        <dbReference type="EMBL" id="MCU9594478.1"/>
    </source>
</evidence>
<dbReference type="RefSeq" id="WP_173662593.1">
    <property type="nucleotide sequence ID" value="NZ_JAOUSE010000022.1"/>
</dbReference>
<dbReference type="Proteomes" id="UP001208656">
    <property type="component" value="Unassembled WGS sequence"/>
</dbReference>
<protein>
    <submittedName>
        <fullName evidence="1">Uncharacterized protein</fullName>
    </submittedName>
</protein>
<sequence>MKNKNIRSSTLKREKKAALGKYHKGVKSLKIAKMDKPVLKETKKRIAHY</sequence>
<reference evidence="1 2" key="1">
    <citation type="submission" date="2022-10" db="EMBL/GenBank/DDBJ databases">
        <title>Description of Fervidibacillus gen. nov. in the family Fervidibacillaceae fam. nov. with two species, Fervidibacillus albus sp. nov., and Fervidibacillus halotolerans sp. nov., isolated from tidal flat sediments.</title>
        <authorList>
            <person name="Kwon K.K."/>
            <person name="Yang S.-H."/>
        </authorList>
    </citation>
    <scope>NUCLEOTIDE SEQUENCE [LARGE SCALE GENOMIC DNA]</scope>
    <source>
        <strain evidence="1 2">DSM 23332</strain>
    </source>
</reference>
<gene>
    <name evidence="1" type="ORF">OEV82_08410</name>
</gene>
<accession>A0ABT2WFP1</accession>
<keyword evidence="2" id="KW-1185">Reference proteome</keyword>
<comment type="caution">
    <text evidence="1">The sequence shown here is derived from an EMBL/GenBank/DDBJ whole genome shotgun (WGS) entry which is preliminary data.</text>
</comment>
<evidence type="ECO:0000313" key="2">
    <source>
        <dbReference type="Proteomes" id="UP001208656"/>
    </source>
</evidence>
<name>A0ABT2WFP1_9BACI</name>